<name>U4U5R7_DENPD</name>
<dbReference type="EMBL" id="KB632061">
    <property type="protein sequence ID" value="ERL88392.1"/>
    <property type="molecule type" value="Genomic_DNA"/>
</dbReference>
<sequence length="92" mass="10311">MPKGKVKSITVVSSGYLKWSMSVYGCVRHENMEGSSSSRNGNKGPRRLNSPNENLGTYGEYHCDSTWELIESAAKFMKSKQSDNIEFVLWTG</sequence>
<reference evidence="2 3" key="1">
    <citation type="journal article" date="2013" name="Genome Biol.">
        <title>Draft genome of the mountain pine beetle, Dendroctonus ponderosae Hopkins, a major forest pest.</title>
        <authorList>
            <person name="Keeling C.I."/>
            <person name="Yuen M.M."/>
            <person name="Liao N.Y."/>
            <person name="Docking T.R."/>
            <person name="Chan S.K."/>
            <person name="Taylor G.A."/>
            <person name="Palmquist D.L."/>
            <person name="Jackman S.D."/>
            <person name="Nguyen A."/>
            <person name="Li M."/>
            <person name="Henderson H."/>
            <person name="Janes J.K."/>
            <person name="Zhao Y."/>
            <person name="Pandoh P."/>
            <person name="Moore R."/>
            <person name="Sperling F.A."/>
            <person name="Huber D.P."/>
            <person name="Birol I."/>
            <person name="Jones S.J."/>
            <person name="Bohlmann J."/>
        </authorList>
    </citation>
    <scope>NUCLEOTIDE SEQUENCE</scope>
</reference>
<accession>U4U5R7</accession>
<proteinExistence type="predicted"/>
<evidence type="ECO:0000313" key="2">
    <source>
        <dbReference type="EMBL" id="ERL88392.1"/>
    </source>
</evidence>
<organism evidence="2 3">
    <name type="scientific">Dendroctonus ponderosae</name>
    <name type="common">Mountain pine beetle</name>
    <dbReference type="NCBI Taxonomy" id="77166"/>
    <lineage>
        <taxon>Eukaryota</taxon>
        <taxon>Metazoa</taxon>
        <taxon>Ecdysozoa</taxon>
        <taxon>Arthropoda</taxon>
        <taxon>Hexapoda</taxon>
        <taxon>Insecta</taxon>
        <taxon>Pterygota</taxon>
        <taxon>Neoptera</taxon>
        <taxon>Endopterygota</taxon>
        <taxon>Coleoptera</taxon>
        <taxon>Polyphaga</taxon>
        <taxon>Cucujiformia</taxon>
        <taxon>Curculionidae</taxon>
        <taxon>Scolytinae</taxon>
        <taxon>Dendroctonus</taxon>
    </lineage>
</organism>
<gene>
    <name evidence="2" type="ORF">D910_05778</name>
</gene>
<evidence type="ECO:0000313" key="3">
    <source>
        <dbReference type="Proteomes" id="UP000030742"/>
    </source>
</evidence>
<dbReference type="AlphaFoldDB" id="U4U5R7"/>
<dbReference type="Proteomes" id="UP000030742">
    <property type="component" value="Unassembled WGS sequence"/>
</dbReference>
<evidence type="ECO:0000256" key="1">
    <source>
        <dbReference type="SAM" id="MobiDB-lite"/>
    </source>
</evidence>
<dbReference type="OrthoDB" id="348678at2759"/>
<feature type="region of interest" description="Disordered" evidence="1">
    <location>
        <begin position="31"/>
        <end position="56"/>
    </location>
</feature>
<protein>
    <submittedName>
        <fullName evidence="2">Uncharacterized protein</fullName>
    </submittedName>
</protein>